<dbReference type="InterPro" id="IPR003594">
    <property type="entry name" value="HATPase_dom"/>
</dbReference>
<dbReference type="PANTHER" id="PTHR44936:SF5">
    <property type="entry name" value="SENSOR HISTIDINE KINASE ENVZ"/>
    <property type="match status" value="1"/>
</dbReference>
<dbReference type="AlphaFoldDB" id="A0A4R6EHS8"/>
<dbReference type="EC" id="2.7.13.3" evidence="3"/>
<dbReference type="EMBL" id="SNVX01000006">
    <property type="protein sequence ID" value="TDN58103.1"/>
    <property type="molecule type" value="Genomic_DNA"/>
</dbReference>
<evidence type="ECO:0000256" key="3">
    <source>
        <dbReference type="ARBA" id="ARBA00012438"/>
    </source>
</evidence>
<keyword evidence="12 16" id="KW-1133">Transmembrane helix</keyword>
<dbReference type="CDD" id="cd00082">
    <property type="entry name" value="HisKA"/>
    <property type="match status" value="1"/>
</dbReference>
<dbReference type="SMART" id="SM00387">
    <property type="entry name" value="HATPase_c"/>
    <property type="match status" value="1"/>
</dbReference>
<comment type="caution">
    <text evidence="19">The sequence shown here is derived from an EMBL/GenBank/DDBJ whole genome shotgun (WGS) entry which is preliminary data.</text>
</comment>
<evidence type="ECO:0000313" key="20">
    <source>
        <dbReference type="Proteomes" id="UP000295530"/>
    </source>
</evidence>
<dbReference type="SMART" id="SM00388">
    <property type="entry name" value="HisKA"/>
    <property type="match status" value="1"/>
</dbReference>
<keyword evidence="10 19" id="KW-0418">Kinase</keyword>
<evidence type="ECO:0000256" key="10">
    <source>
        <dbReference type="ARBA" id="ARBA00022777"/>
    </source>
</evidence>
<keyword evidence="11" id="KW-0067">ATP-binding</keyword>
<evidence type="ECO:0000256" key="8">
    <source>
        <dbReference type="ARBA" id="ARBA00022692"/>
    </source>
</evidence>
<feature type="domain" description="Histidine kinase" evidence="17">
    <location>
        <begin position="233"/>
        <end position="434"/>
    </location>
</feature>
<keyword evidence="8 16" id="KW-0812">Transmembrane</keyword>
<evidence type="ECO:0000256" key="7">
    <source>
        <dbReference type="ARBA" id="ARBA00022679"/>
    </source>
</evidence>
<evidence type="ECO:0000256" key="9">
    <source>
        <dbReference type="ARBA" id="ARBA00022741"/>
    </source>
</evidence>
<proteinExistence type="predicted"/>
<keyword evidence="5" id="KW-0997">Cell inner membrane</keyword>
<keyword evidence="4" id="KW-1003">Cell membrane</keyword>
<evidence type="ECO:0000256" key="14">
    <source>
        <dbReference type="ARBA" id="ARBA00023136"/>
    </source>
</evidence>
<dbReference type="Gene3D" id="3.30.565.10">
    <property type="entry name" value="Histidine kinase-like ATPase, C-terminal domain"/>
    <property type="match status" value="1"/>
</dbReference>
<evidence type="ECO:0000256" key="13">
    <source>
        <dbReference type="ARBA" id="ARBA00023012"/>
    </source>
</evidence>
<dbReference type="SUPFAM" id="SSF55874">
    <property type="entry name" value="ATPase domain of HSP90 chaperone/DNA topoisomerase II/histidine kinase"/>
    <property type="match status" value="1"/>
</dbReference>
<comment type="subcellular location">
    <subcellularLocation>
        <location evidence="2">Cell inner membrane</location>
        <topology evidence="2">Multi-pass membrane protein</topology>
    </subcellularLocation>
</comment>
<sequence>MTLWPRSLLARLSLVVLAGLLLANALSLSLVMLERTSSVRNLMLGNLEYDVATSVAILDRLPAEERTAWLPRLARGNYHYLLGNGEPGEAPTDRRSQDAIRSLTETLAGQYPLHFTAVSGPISHIQAHMTLHDGAPLTLDLIPHMPPVARWLPVVMLIQLTLVLLCAWLAVRMVIRPFTRFTHAVDNLQPASGEVRDLPEQGPKEVQQAARAFNAMQNRVQSHLKERAHILAAISHDLQTPITRMKLRVEMADDKILGEKLMQDLNSMTQLVREGIAYARSSDRLEEPRQRIALPAFLDSLTCDYSDVGQAVEFTREVASLTLSTRPQALRRVMTNLIDNALKYGGNAEVKLMHPTAQKVQITVCDNGEGIPETELEGVLQPFYRIENSRNRTTGGTGLGLAIAAQLVAQLGGQLGLQNRTQGGLQVSITLPLD</sequence>
<dbReference type="InterPro" id="IPR036890">
    <property type="entry name" value="HATPase_C_sf"/>
</dbReference>
<dbReference type="Gene3D" id="1.10.287.130">
    <property type="match status" value="1"/>
</dbReference>
<dbReference type="InterPro" id="IPR003660">
    <property type="entry name" value="HAMP_dom"/>
</dbReference>
<evidence type="ECO:0000259" key="18">
    <source>
        <dbReference type="PROSITE" id="PS50885"/>
    </source>
</evidence>
<dbReference type="GO" id="GO:0005524">
    <property type="term" value="F:ATP binding"/>
    <property type="evidence" value="ECO:0007669"/>
    <property type="project" value="UniProtKB-KW"/>
</dbReference>
<comment type="catalytic activity">
    <reaction evidence="1">
        <text>ATP + protein L-histidine = ADP + protein N-phospho-L-histidine.</text>
        <dbReference type="EC" id="2.7.13.3"/>
    </reaction>
</comment>
<dbReference type="PANTHER" id="PTHR44936">
    <property type="entry name" value="SENSOR PROTEIN CREC"/>
    <property type="match status" value="1"/>
</dbReference>
<evidence type="ECO:0000256" key="16">
    <source>
        <dbReference type="SAM" id="Phobius"/>
    </source>
</evidence>
<keyword evidence="20" id="KW-1185">Reference proteome</keyword>
<dbReference type="PROSITE" id="PS50109">
    <property type="entry name" value="HIS_KIN"/>
    <property type="match status" value="1"/>
</dbReference>
<feature type="domain" description="HAMP" evidence="18">
    <location>
        <begin position="172"/>
        <end position="225"/>
    </location>
</feature>
<dbReference type="InterPro" id="IPR036097">
    <property type="entry name" value="HisK_dim/P_sf"/>
</dbReference>
<name>A0A4R6EHS8_SCAGO</name>
<dbReference type="Proteomes" id="UP000295530">
    <property type="component" value="Unassembled WGS sequence"/>
</dbReference>
<dbReference type="GO" id="GO:0005886">
    <property type="term" value="C:plasma membrane"/>
    <property type="evidence" value="ECO:0007669"/>
    <property type="project" value="UniProtKB-SubCell"/>
</dbReference>
<dbReference type="InterPro" id="IPR005467">
    <property type="entry name" value="His_kinase_dom"/>
</dbReference>
<evidence type="ECO:0000313" key="19">
    <source>
        <dbReference type="EMBL" id="TDN58103.1"/>
    </source>
</evidence>
<gene>
    <name evidence="19" type="ORF">EC847_10638</name>
</gene>
<dbReference type="GO" id="GO:0000155">
    <property type="term" value="F:phosphorelay sensor kinase activity"/>
    <property type="evidence" value="ECO:0007669"/>
    <property type="project" value="InterPro"/>
</dbReference>
<evidence type="ECO:0000256" key="5">
    <source>
        <dbReference type="ARBA" id="ARBA00022519"/>
    </source>
</evidence>
<dbReference type="InterPro" id="IPR004358">
    <property type="entry name" value="Sig_transdc_His_kin-like_C"/>
</dbReference>
<protein>
    <recommendedName>
        <fullName evidence="15">Sensor histidine kinase EnvZ</fullName>
        <ecNumber evidence="3">2.7.13.3</ecNumber>
    </recommendedName>
</protein>
<keyword evidence="9" id="KW-0547">Nucleotide-binding</keyword>
<evidence type="ECO:0000256" key="11">
    <source>
        <dbReference type="ARBA" id="ARBA00022840"/>
    </source>
</evidence>
<dbReference type="RefSeq" id="WP_133461285.1">
    <property type="nucleotide sequence ID" value="NZ_SNVX01000006.1"/>
</dbReference>
<dbReference type="PROSITE" id="PS50885">
    <property type="entry name" value="HAMP"/>
    <property type="match status" value="1"/>
</dbReference>
<organism evidence="19 20">
    <name type="scientific">Scandinavium goeteborgense</name>
    <dbReference type="NCBI Taxonomy" id="1851514"/>
    <lineage>
        <taxon>Bacteria</taxon>
        <taxon>Pseudomonadati</taxon>
        <taxon>Pseudomonadota</taxon>
        <taxon>Gammaproteobacteria</taxon>
        <taxon>Enterobacterales</taxon>
        <taxon>Enterobacteriaceae</taxon>
        <taxon>Scandinavium</taxon>
    </lineage>
</organism>
<keyword evidence="7" id="KW-0808">Transferase</keyword>
<dbReference type="InterPro" id="IPR050980">
    <property type="entry name" value="2C_sensor_his_kinase"/>
</dbReference>
<keyword evidence="6" id="KW-0597">Phosphoprotein</keyword>
<accession>A0A4R6EHS8</accession>
<reference evidence="19 20" key="1">
    <citation type="submission" date="2019-03" db="EMBL/GenBank/DDBJ databases">
        <title>Genomic analyses of the natural microbiome of Caenorhabditis elegans.</title>
        <authorList>
            <person name="Samuel B."/>
        </authorList>
    </citation>
    <scope>NUCLEOTIDE SEQUENCE [LARGE SCALE GENOMIC DNA]</scope>
    <source>
        <strain evidence="19 20">BIGb0156</strain>
    </source>
</reference>
<keyword evidence="13" id="KW-0902">Two-component regulatory system</keyword>
<dbReference type="SUPFAM" id="SSF47384">
    <property type="entry name" value="Homodimeric domain of signal transducing histidine kinase"/>
    <property type="match status" value="1"/>
</dbReference>
<evidence type="ECO:0000259" key="17">
    <source>
        <dbReference type="PROSITE" id="PS50109"/>
    </source>
</evidence>
<evidence type="ECO:0000256" key="12">
    <source>
        <dbReference type="ARBA" id="ARBA00022989"/>
    </source>
</evidence>
<dbReference type="Pfam" id="PF00672">
    <property type="entry name" value="HAMP"/>
    <property type="match status" value="1"/>
</dbReference>
<dbReference type="Pfam" id="PF02518">
    <property type="entry name" value="HATPase_c"/>
    <property type="match status" value="1"/>
</dbReference>
<dbReference type="OrthoDB" id="9804645at2"/>
<evidence type="ECO:0000256" key="6">
    <source>
        <dbReference type="ARBA" id="ARBA00022553"/>
    </source>
</evidence>
<evidence type="ECO:0000256" key="15">
    <source>
        <dbReference type="ARBA" id="ARBA00041011"/>
    </source>
</evidence>
<feature type="transmembrane region" description="Helical" evidence="16">
    <location>
        <begin position="151"/>
        <end position="171"/>
    </location>
</feature>
<evidence type="ECO:0000256" key="2">
    <source>
        <dbReference type="ARBA" id="ARBA00004429"/>
    </source>
</evidence>
<evidence type="ECO:0000256" key="1">
    <source>
        <dbReference type="ARBA" id="ARBA00000085"/>
    </source>
</evidence>
<evidence type="ECO:0000256" key="4">
    <source>
        <dbReference type="ARBA" id="ARBA00022475"/>
    </source>
</evidence>
<dbReference type="InterPro" id="IPR003661">
    <property type="entry name" value="HisK_dim/P_dom"/>
</dbReference>
<dbReference type="PRINTS" id="PR00344">
    <property type="entry name" value="BCTRLSENSOR"/>
</dbReference>
<keyword evidence="14 16" id="KW-0472">Membrane</keyword>